<reference evidence="3" key="1">
    <citation type="submission" date="2023-10" db="EMBL/GenBank/DDBJ databases">
        <authorList>
            <person name="Chen Y."/>
            <person name="Shah S."/>
            <person name="Dougan E. K."/>
            <person name="Thang M."/>
            <person name="Chan C."/>
        </authorList>
    </citation>
    <scope>NUCLEOTIDE SEQUENCE [LARGE SCALE GENOMIC DNA]</scope>
</reference>
<feature type="compositionally biased region" description="Low complexity" evidence="2">
    <location>
        <begin position="185"/>
        <end position="212"/>
    </location>
</feature>
<feature type="compositionally biased region" description="Low complexity" evidence="2">
    <location>
        <begin position="152"/>
        <end position="163"/>
    </location>
</feature>
<feature type="region of interest" description="Disordered" evidence="2">
    <location>
        <begin position="1402"/>
        <end position="1436"/>
    </location>
</feature>
<feature type="compositionally biased region" description="Low complexity" evidence="2">
    <location>
        <begin position="229"/>
        <end position="240"/>
    </location>
</feature>
<feature type="region of interest" description="Disordered" evidence="2">
    <location>
        <begin position="98"/>
        <end position="450"/>
    </location>
</feature>
<feature type="compositionally biased region" description="Low complexity" evidence="2">
    <location>
        <begin position="271"/>
        <end position="282"/>
    </location>
</feature>
<feature type="compositionally biased region" description="Basic and acidic residues" evidence="2">
    <location>
        <begin position="311"/>
        <end position="321"/>
    </location>
</feature>
<comment type="caution">
    <text evidence="3">The sequence shown here is derived from an EMBL/GenBank/DDBJ whole genome shotgun (WGS) entry which is preliminary data.</text>
</comment>
<feature type="compositionally biased region" description="Basic and acidic residues" evidence="2">
    <location>
        <begin position="339"/>
        <end position="349"/>
    </location>
</feature>
<protein>
    <submittedName>
        <fullName evidence="3">Uncharacterized protein</fullName>
    </submittedName>
</protein>
<evidence type="ECO:0000256" key="2">
    <source>
        <dbReference type="SAM" id="MobiDB-lite"/>
    </source>
</evidence>
<sequence>MTSKLDYLKKYLAAPGQGAPAAASKEARKDKPKKAKKSAATQDLRIRDLSEVLPAAREEGHNVKKKTVLAHGRRLCVDEDTVFVDKDVVDLAERTRVDDTEKSGIAWRIQQHRRPVGTRQAPKTEAKQEVKEEVKQEHDKGAESDISPPRAPARASASASARPAAEDEGDGSDLSPPRRGGGGARAVPAAPAAGGGAAAKKGTTAAKSAAAPRRQRHDSDSDLSPPRRAPAAEAAAAGLEPGAGGAQGRSPAPEAAVKRQRHDSDSDLSPPRKAAAGGPAAKAEVKRQRHDSDSDLSPPRKAAAGGPAAKAEVKRQRHDSDSDLSPPRKAAAGGPAAKTEVKRERHVSDSDLSPPRKATERSAAQAAAKGQRHDSDSDLSPPRKAAVGGPAAGVEAHRKRHDSDSDLSPPRKATGSSAMAAAESKKARHDSDSDLSPPRGGAMAEEEKMSSGLKIGLVKGSDLKDGVAAGVRRMRTGFSGKEAVRAALAQCVLGAGRGRGRRQEGDDEQLEAEVQLLLRWLEASGAAPRVTAHILGDQDFVCQAVRDLCPGTHAEHARALGGEAPAADVAAACLGAALGAVRAVEVDAAGMVARAVRAGGNDLEPLADIVRLWRHVLLYAVCCESRERHVLAIQGMPQDVQQQLMEIITGVEQRLGSPRRSRGETPPAARAGRASLLSCSGRAEPPSPERGGPRPRTSLVPPGEEKEAIEALLRENEWLRAANRKLGGQAEKQRSALQQSSEAIDGEIESFYHSWHLERQLREKEEQVQLLRQEIDSGRGVVEEAKQLQDELVLARSREAEHKATQQRLEWCNRRLEEAGSVKQELTSCLDAKEELSQENSALKMQVTQLKQAGQRLETFKGRVRDLELMNKDCQTQLREAEARAGCAESERLRLAGDKALLEEQLLQTQMDLNALKEGVPGSLESGGVVEPFTQELRDRMQALESQNACLQEQLTQEGSQRVAELTVDAECARSLRDHYEQEFQGASAQLRDERQRAEALLVEGAELREQLRAAEWRAEEEERRADAAEEALAASGEQCAAREEEALLLRSQCAALEAELREARGALEALRGREGDLEEELRQAGEDLAHCRGVLERDAAALGAARARARELEAEADALRARALQAEEAAEEAREDLEMQSGQLEELRRQREQLEGWQGQALELRVERDALAARAEEAEAEAARQASELERCRRDFREGLEQAAELEARALAGDCERRDLRQQLAQSGCERALAQRSHAGLVEREEAWAQKQCDLVSRLEDLRDGLGAEEKLSRSLGEQLSAAEGWSSRLEELLRRASPAELERLRREHAAAVGAPLSAAPPEHEAAQLRAEARRLREALREQRLRGAEEAVRLAQLTARLRQFERAAESGQMGALPAPAPAGARERPPALTDAGAALCASARPPAPRAAAAPASPRRAAAREPAAEPTGHVPARACGRAAGAGAAPAPTPAPAPALAPASAAGGIKMAAKRCSILKKPRMPAEEACVVEGPASGAPPGRTGILGARRGLLGAAAGGGA</sequence>
<evidence type="ECO:0000256" key="1">
    <source>
        <dbReference type="SAM" id="Coils"/>
    </source>
</evidence>
<feature type="coiled-coil region" evidence="1">
    <location>
        <begin position="934"/>
        <end position="1210"/>
    </location>
</feature>
<feature type="region of interest" description="Disordered" evidence="2">
    <location>
        <begin position="16"/>
        <end position="42"/>
    </location>
</feature>
<feature type="compositionally biased region" description="Low complexity" evidence="2">
    <location>
        <begin position="1427"/>
        <end position="1436"/>
    </location>
</feature>
<feature type="region of interest" description="Disordered" evidence="2">
    <location>
        <begin position="1369"/>
        <end position="1390"/>
    </location>
</feature>
<name>A0ABN9SR75_9DINO</name>
<accession>A0ABN9SR75</accession>
<feature type="region of interest" description="Disordered" evidence="2">
    <location>
        <begin position="651"/>
        <end position="705"/>
    </location>
</feature>
<feature type="coiled-coil region" evidence="1">
    <location>
        <begin position="833"/>
        <end position="891"/>
    </location>
</feature>
<feature type="compositionally biased region" description="Basic and acidic residues" evidence="2">
    <location>
        <begin position="122"/>
        <end position="143"/>
    </location>
</feature>
<keyword evidence="1" id="KW-0175">Coiled coil</keyword>
<feature type="compositionally biased region" description="Basic and acidic residues" evidence="2">
    <location>
        <begin position="283"/>
        <end position="293"/>
    </location>
</feature>
<keyword evidence="4" id="KW-1185">Reference proteome</keyword>
<organism evidence="3 4">
    <name type="scientific">Prorocentrum cordatum</name>
    <dbReference type="NCBI Taxonomy" id="2364126"/>
    <lineage>
        <taxon>Eukaryota</taxon>
        <taxon>Sar</taxon>
        <taxon>Alveolata</taxon>
        <taxon>Dinophyceae</taxon>
        <taxon>Prorocentrales</taxon>
        <taxon>Prorocentraceae</taxon>
        <taxon>Prorocentrum</taxon>
    </lineage>
</organism>
<dbReference type="InterPro" id="IPR051112">
    <property type="entry name" value="CWC26_splicing_factor"/>
</dbReference>
<feature type="compositionally biased region" description="Low complexity" evidence="2">
    <location>
        <begin position="327"/>
        <end position="338"/>
    </location>
</feature>
<feature type="compositionally biased region" description="Low complexity" evidence="2">
    <location>
        <begin position="1402"/>
        <end position="1420"/>
    </location>
</feature>
<feature type="compositionally biased region" description="Low complexity" evidence="2">
    <location>
        <begin position="299"/>
        <end position="310"/>
    </location>
</feature>
<dbReference type="SUPFAM" id="SSF116907">
    <property type="entry name" value="Hook domain"/>
    <property type="match status" value="1"/>
</dbReference>
<dbReference type="PANTHER" id="PTHR31809:SF0">
    <property type="entry name" value="BUD13 HOMOLOG"/>
    <property type="match status" value="1"/>
</dbReference>
<feature type="compositionally biased region" description="Basic and acidic residues" evidence="2">
    <location>
        <begin position="423"/>
        <end position="432"/>
    </location>
</feature>
<feature type="compositionally biased region" description="Low complexity" evidence="2">
    <location>
        <begin position="385"/>
        <end position="394"/>
    </location>
</feature>
<gene>
    <name evidence="3" type="ORF">PCOR1329_LOCUS31850</name>
</gene>
<dbReference type="InterPro" id="IPR036872">
    <property type="entry name" value="CH_dom_sf"/>
</dbReference>
<dbReference type="EMBL" id="CAUYUJ010012670">
    <property type="protein sequence ID" value="CAK0834419.1"/>
    <property type="molecule type" value="Genomic_DNA"/>
</dbReference>
<feature type="compositionally biased region" description="Low complexity" evidence="2">
    <location>
        <begin position="1375"/>
        <end position="1384"/>
    </location>
</feature>
<dbReference type="Gene3D" id="1.10.418.10">
    <property type="entry name" value="Calponin-like domain"/>
    <property type="match status" value="1"/>
</dbReference>
<proteinExistence type="predicted"/>
<dbReference type="Proteomes" id="UP001189429">
    <property type="component" value="Unassembled WGS sequence"/>
</dbReference>
<evidence type="ECO:0000313" key="4">
    <source>
        <dbReference type="Proteomes" id="UP001189429"/>
    </source>
</evidence>
<evidence type="ECO:0000313" key="3">
    <source>
        <dbReference type="EMBL" id="CAK0834419.1"/>
    </source>
</evidence>
<dbReference type="PANTHER" id="PTHR31809">
    <property type="entry name" value="BUD13 HOMOLOG"/>
    <property type="match status" value="1"/>
</dbReference>